<reference evidence="11 12" key="1">
    <citation type="submission" date="2019-09" db="EMBL/GenBank/DDBJ databases">
        <title>Draft genome sequence of Acinetobacter tandoii W4-4-4 isolated from environmental water sample.</title>
        <authorList>
            <person name="Wee S.K."/>
            <person name="Yan B."/>
            <person name="Mustaffa S.B."/>
            <person name="Yap E.P.H."/>
        </authorList>
    </citation>
    <scope>NUCLEOTIDE SEQUENCE [LARGE SCALE GENOMIC DNA]</scope>
    <source>
        <strain evidence="11 12">W4-4-4</strain>
    </source>
</reference>
<dbReference type="AlphaFoldDB" id="A0A5N4WCA9"/>
<dbReference type="GO" id="GO:0005886">
    <property type="term" value="C:plasma membrane"/>
    <property type="evidence" value="ECO:0007669"/>
    <property type="project" value="UniProtKB-SubCell"/>
</dbReference>
<dbReference type="Gene3D" id="3.30.450.20">
    <property type="entry name" value="PAS domain"/>
    <property type="match status" value="1"/>
</dbReference>
<dbReference type="EC" id="2.7.7.65" evidence="3"/>
<evidence type="ECO:0000313" key="12">
    <source>
        <dbReference type="Proteomes" id="UP000325788"/>
    </source>
</evidence>
<protein>
    <recommendedName>
        <fullName evidence="3">diguanylate cyclase</fullName>
        <ecNumber evidence="3">2.7.7.65</ecNumber>
    </recommendedName>
</protein>
<dbReference type="InterPro" id="IPR000160">
    <property type="entry name" value="GGDEF_dom"/>
</dbReference>
<dbReference type="Gene3D" id="3.30.70.270">
    <property type="match status" value="1"/>
</dbReference>
<name>A0A5N4WCA9_9GAMM</name>
<evidence type="ECO:0000256" key="5">
    <source>
        <dbReference type="ARBA" id="ARBA00022692"/>
    </source>
</evidence>
<keyword evidence="7 9" id="KW-0472">Membrane</keyword>
<accession>A0A5N4WCA9</accession>
<comment type="caution">
    <text evidence="11">The sequence shown here is derived from an EMBL/GenBank/DDBJ whole genome shotgun (WGS) entry which is preliminary data.</text>
</comment>
<dbReference type="Pfam" id="PF00990">
    <property type="entry name" value="GGDEF"/>
    <property type="match status" value="1"/>
</dbReference>
<keyword evidence="6 9" id="KW-1133">Transmembrane helix</keyword>
<evidence type="ECO:0000256" key="8">
    <source>
        <dbReference type="ARBA" id="ARBA00034247"/>
    </source>
</evidence>
<dbReference type="Proteomes" id="UP000325788">
    <property type="component" value="Unassembled WGS sequence"/>
</dbReference>
<sequence>MTSLQRLLSKLNLDLRKLILFLAMFSVFSLFVISLAVSYYIQRQQLIENSLSVNFDYASKIAQGTDLQFKSLVKQLAYSAEILGHSFDDPAALQNEVNRLRYQSDFFDSVVVINKEGRFVSYAPEQLAFNKQQVNKTYGIQLSLEKKAPVITHPYYSIRHNLIVFISQPIFDQNHQYLGFIGGALYLKKNNLIRELLSIKYNYQNSYMYVLDQYNRIIFHPDAKRIGETVTHNSGLAQIQATKYGKIELINSQGRENLAGFAYVPSTKWIIISQQPTAVLLEQATSIVYKTLFGMSIFYLVIFFIVWRIAYLISNPLEQLAKMASVLNTPDIDQRIKSIEPWYFEVLKFRLSLLLSAQNFKKRINELNYHVNTDPLTGFYNRRGMDVFTQELINAKTQFCVIAIDIDHFKQVNDTYGHDKGDVVLQKVAELIQANFRDNDVCCRFGGEEFIVLTPSTDLNIGYKLAERLRLKLESTLIEGIGPITVSIGLAHWPNSSIHIKAVMKLADENLYQAKADGRNRICM</sequence>
<dbReference type="EMBL" id="VXLD01000004">
    <property type="protein sequence ID" value="KAB1855937.1"/>
    <property type="molecule type" value="Genomic_DNA"/>
</dbReference>
<dbReference type="SUPFAM" id="SSF55073">
    <property type="entry name" value="Nucleotide cyclase"/>
    <property type="match status" value="1"/>
</dbReference>
<gene>
    <name evidence="11" type="ORF">F4W09_07865</name>
</gene>
<evidence type="ECO:0000256" key="9">
    <source>
        <dbReference type="SAM" id="Phobius"/>
    </source>
</evidence>
<keyword evidence="4" id="KW-1003">Cell membrane</keyword>
<evidence type="ECO:0000256" key="6">
    <source>
        <dbReference type="ARBA" id="ARBA00022989"/>
    </source>
</evidence>
<dbReference type="PROSITE" id="PS50887">
    <property type="entry name" value="GGDEF"/>
    <property type="match status" value="1"/>
</dbReference>
<evidence type="ECO:0000256" key="2">
    <source>
        <dbReference type="ARBA" id="ARBA00004651"/>
    </source>
</evidence>
<dbReference type="PANTHER" id="PTHR45138">
    <property type="entry name" value="REGULATORY COMPONENTS OF SENSORY TRANSDUCTION SYSTEM"/>
    <property type="match status" value="1"/>
</dbReference>
<feature type="transmembrane region" description="Helical" evidence="9">
    <location>
        <begin position="20"/>
        <end position="41"/>
    </location>
</feature>
<evidence type="ECO:0000256" key="4">
    <source>
        <dbReference type="ARBA" id="ARBA00022475"/>
    </source>
</evidence>
<dbReference type="GO" id="GO:0043709">
    <property type="term" value="P:cell adhesion involved in single-species biofilm formation"/>
    <property type="evidence" value="ECO:0007669"/>
    <property type="project" value="TreeGrafter"/>
</dbReference>
<dbReference type="NCBIfam" id="TIGR00254">
    <property type="entry name" value="GGDEF"/>
    <property type="match status" value="1"/>
</dbReference>
<organism evidence="11 12">
    <name type="scientific">Acinetobacter tandoii</name>
    <dbReference type="NCBI Taxonomy" id="202954"/>
    <lineage>
        <taxon>Bacteria</taxon>
        <taxon>Pseudomonadati</taxon>
        <taxon>Pseudomonadota</taxon>
        <taxon>Gammaproteobacteria</taxon>
        <taxon>Moraxellales</taxon>
        <taxon>Moraxellaceae</taxon>
        <taxon>Acinetobacter</taxon>
    </lineage>
</organism>
<comment type="cofactor">
    <cofactor evidence="1">
        <name>Mg(2+)</name>
        <dbReference type="ChEBI" id="CHEBI:18420"/>
    </cofactor>
</comment>
<dbReference type="InterPro" id="IPR029151">
    <property type="entry name" value="Sensor-like_sf"/>
</dbReference>
<proteinExistence type="predicted"/>
<dbReference type="FunFam" id="3.30.70.270:FF:000001">
    <property type="entry name" value="Diguanylate cyclase domain protein"/>
    <property type="match status" value="1"/>
</dbReference>
<keyword evidence="5 9" id="KW-0812">Transmembrane</keyword>
<dbReference type="PANTHER" id="PTHR45138:SF9">
    <property type="entry name" value="DIGUANYLATE CYCLASE DGCM-RELATED"/>
    <property type="match status" value="1"/>
</dbReference>
<dbReference type="CDD" id="cd18773">
    <property type="entry name" value="PDC1_HK_sensor"/>
    <property type="match status" value="1"/>
</dbReference>
<dbReference type="SMART" id="SM00267">
    <property type="entry name" value="GGDEF"/>
    <property type="match status" value="1"/>
</dbReference>
<evidence type="ECO:0000256" key="3">
    <source>
        <dbReference type="ARBA" id="ARBA00012528"/>
    </source>
</evidence>
<feature type="domain" description="GGDEF" evidence="10">
    <location>
        <begin position="397"/>
        <end position="524"/>
    </location>
</feature>
<evidence type="ECO:0000313" key="11">
    <source>
        <dbReference type="EMBL" id="KAB1855937.1"/>
    </source>
</evidence>
<dbReference type="CDD" id="cd01949">
    <property type="entry name" value="GGDEF"/>
    <property type="match status" value="1"/>
</dbReference>
<dbReference type="InterPro" id="IPR043128">
    <property type="entry name" value="Rev_trsase/Diguanyl_cyclase"/>
</dbReference>
<dbReference type="Pfam" id="PF02743">
    <property type="entry name" value="dCache_1"/>
    <property type="match status" value="1"/>
</dbReference>
<dbReference type="GO" id="GO:1902201">
    <property type="term" value="P:negative regulation of bacterial-type flagellum-dependent cell motility"/>
    <property type="evidence" value="ECO:0007669"/>
    <property type="project" value="TreeGrafter"/>
</dbReference>
<dbReference type="InterPro" id="IPR050469">
    <property type="entry name" value="Diguanylate_Cyclase"/>
</dbReference>
<dbReference type="CDD" id="cd12912">
    <property type="entry name" value="PDC2_MCP_like"/>
    <property type="match status" value="1"/>
</dbReference>
<dbReference type="RefSeq" id="WP_151504576.1">
    <property type="nucleotide sequence ID" value="NZ_VXLD01000004.1"/>
</dbReference>
<feature type="transmembrane region" description="Helical" evidence="9">
    <location>
        <begin position="292"/>
        <end position="313"/>
    </location>
</feature>
<dbReference type="InterPro" id="IPR029787">
    <property type="entry name" value="Nucleotide_cyclase"/>
</dbReference>
<dbReference type="GO" id="GO:0052621">
    <property type="term" value="F:diguanylate cyclase activity"/>
    <property type="evidence" value="ECO:0007669"/>
    <property type="project" value="UniProtKB-EC"/>
</dbReference>
<dbReference type="SUPFAM" id="SSF103190">
    <property type="entry name" value="Sensory domain-like"/>
    <property type="match status" value="1"/>
</dbReference>
<dbReference type="InterPro" id="IPR033479">
    <property type="entry name" value="dCache_1"/>
</dbReference>
<evidence type="ECO:0000256" key="1">
    <source>
        <dbReference type="ARBA" id="ARBA00001946"/>
    </source>
</evidence>
<evidence type="ECO:0000256" key="7">
    <source>
        <dbReference type="ARBA" id="ARBA00023136"/>
    </source>
</evidence>
<evidence type="ECO:0000259" key="10">
    <source>
        <dbReference type="PROSITE" id="PS50887"/>
    </source>
</evidence>
<comment type="catalytic activity">
    <reaction evidence="8">
        <text>2 GTP = 3',3'-c-di-GMP + 2 diphosphate</text>
        <dbReference type="Rhea" id="RHEA:24898"/>
        <dbReference type="ChEBI" id="CHEBI:33019"/>
        <dbReference type="ChEBI" id="CHEBI:37565"/>
        <dbReference type="ChEBI" id="CHEBI:58805"/>
        <dbReference type="EC" id="2.7.7.65"/>
    </reaction>
</comment>
<comment type="subcellular location">
    <subcellularLocation>
        <location evidence="2">Cell membrane</location>
        <topology evidence="2">Multi-pass membrane protein</topology>
    </subcellularLocation>
</comment>